<dbReference type="OMA" id="VMKVDRN"/>
<proteinExistence type="predicted"/>
<keyword evidence="3" id="KW-1185">Reference proteome</keyword>
<dbReference type="VEuPathDB" id="FungiDB:PTTG_04243"/>
<name>A0A0C4ETW4_PUCT1</name>
<gene>
    <name evidence="1" type="ORF">PTTG_04243</name>
</gene>
<reference evidence="2 3" key="3">
    <citation type="journal article" date="2017" name="G3 (Bethesda)">
        <title>Comparative analysis highlights variable genome content of wheat rusts and divergence of the mating loci.</title>
        <authorList>
            <person name="Cuomo C.A."/>
            <person name="Bakkeren G."/>
            <person name="Khalil H.B."/>
            <person name="Panwar V."/>
            <person name="Joly D."/>
            <person name="Linning R."/>
            <person name="Sakthikumar S."/>
            <person name="Song X."/>
            <person name="Adiconis X."/>
            <person name="Fan L."/>
            <person name="Goldberg J.M."/>
            <person name="Levin J.Z."/>
            <person name="Young S."/>
            <person name="Zeng Q."/>
            <person name="Anikster Y."/>
            <person name="Bruce M."/>
            <person name="Wang M."/>
            <person name="Yin C."/>
            <person name="McCallum B."/>
            <person name="Szabo L.J."/>
            <person name="Hulbert S."/>
            <person name="Chen X."/>
            <person name="Fellers J.P."/>
        </authorList>
    </citation>
    <scope>NUCLEOTIDE SEQUENCE</scope>
    <source>
        <strain evidence="2">isolate 1-1 / race 1 (BBBD)</strain>
        <strain evidence="3">Isolate 1-1 / race 1 (BBBD)</strain>
    </source>
</reference>
<evidence type="ECO:0000313" key="3">
    <source>
        <dbReference type="Proteomes" id="UP000005240"/>
    </source>
</evidence>
<accession>A0A0C4ETW4</accession>
<reference evidence="1" key="1">
    <citation type="submission" date="2009-11" db="EMBL/GenBank/DDBJ databases">
        <authorList>
            <consortium name="The Broad Institute Genome Sequencing Platform"/>
            <person name="Ward D."/>
            <person name="Feldgarden M."/>
            <person name="Earl A."/>
            <person name="Young S.K."/>
            <person name="Zeng Q."/>
            <person name="Koehrsen M."/>
            <person name="Alvarado L."/>
            <person name="Berlin A."/>
            <person name="Bochicchio J."/>
            <person name="Borenstein D."/>
            <person name="Chapman S.B."/>
            <person name="Chen Z."/>
            <person name="Engels R."/>
            <person name="Freedman E."/>
            <person name="Gellesch M."/>
            <person name="Goldberg J."/>
            <person name="Griggs A."/>
            <person name="Gujja S."/>
            <person name="Heilman E."/>
            <person name="Heiman D."/>
            <person name="Hepburn T."/>
            <person name="Howarth C."/>
            <person name="Jen D."/>
            <person name="Larson L."/>
            <person name="Lewis B."/>
            <person name="Mehta T."/>
            <person name="Park D."/>
            <person name="Pearson M."/>
            <person name="Roberts A."/>
            <person name="Saif S."/>
            <person name="Shea T."/>
            <person name="Shenoy N."/>
            <person name="Sisk P."/>
            <person name="Stolte C."/>
            <person name="Sykes S."/>
            <person name="Thomson T."/>
            <person name="Walk T."/>
            <person name="White J."/>
            <person name="Yandava C."/>
            <person name="Izard J."/>
            <person name="Baranova O.V."/>
            <person name="Blanton J.M."/>
            <person name="Tanner A.C."/>
            <person name="Dewhirst F.E."/>
            <person name="Haas B."/>
            <person name="Nusbaum C."/>
            <person name="Birren B."/>
        </authorList>
    </citation>
    <scope>NUCLEOTIDE SEQUENCE [LARGE SCALE GENOMIC DNA]</scope>
    <source>
        <strain evidence="1">1-1 BBBD Race 1</strain>
    </source>
</reference>
<dbReference type="EMBL" id="ADAS02000078">
    <property type="protein sequence ID" value="OAV91601.1"/>
    <property type="molecule type" value="Genomic_DNA"/>
</dbReference>
<protein>
    <submittedName>
        <fullName evidence="1 2">Uncharacterized protein</fullName>
    </submittedName>
</protein>
<dbReference type="AlphaFoldDB" id="A0A0C4ETW4"/>
<dbReference type="OrthoDB" id="2499027at2759"/>
<dbReference type="Proteomes" id="UP000005240">
    <property type="component" value="Unassembled WGS sequence"/>
</dbReference>
<sequence>MQSAADKFLGSLEVLTPDQIRIQLNETKEKLQDTESILLVLHEALENSKQLPEGGEKDVLVKELQNNINRQKLLLERESAKLSVKEKYMKDVMKVDRNGGNSTGP</sequence>
<dbReference type="EnsemblFungi" id="PTTG_04243-t43_1">
    <property type="protein sequence ID" value="PTTG_04243-t43_1-p1"/>
    <property type="gene ID" value="PTTG_04243"/>
</dbReference>
<evidence type="ECO:0000313" key="1">
    <source>
        <dbReference type="EMBL" id="OAV91601.1"/>
    </source>
</evidence>
<reference evidence="2" key="4">
    <citation type="submission" date="2025-05" db="UniProtKB">
        <authorList>
            <consortium name="EnsemblFungi"/>
        </authorList>
    </citation>
    <scope>IDENTIFICATION</scope>
    <source>
        <strain evidence="2">isolate 1-1 / race 1 (BBBD)</strain>
    </source>
</reference>
<reference evidence="1" key="2">
    <citation type="submission" date="2016-05" db="EMBL/GenBank/DDBJ databases">
        <title>Comparative analysis highlights variable genome content of wheat rusts and divergence of the mating loci.</title>
        <authorList>
            <person name="Cuomo C.A."/>
            <person name="Bakkeren G."/>
            <person name="Szabo L."/>
            <person name="Khalil H."/>
            <person name="Joly D."/>
            <person name="Goldberg J."/>
            <person name="Young S."/>
            <person name="Zeng Q."/>
            <person name="Fellers J."/>
        </authorList>
    </citation>
    <scope>NUCLEOTIDE SEQUENCE [LARGE SCALE GENOMIC DNA]</scope>
    <source>
        <strain evidence="1">1-1 BBBD Race 1</strain>
    </source>
</reference>
<organism evidence="1">
    <name type="scientific">Puccinia triticina (isolate 1-1 / race 1 (BBBD))</name>
    <name type="common">Brown leaf rust fungus</name>
    <dbReference type="NCBI Taxonomy" id="630390"/>
    <lineage>
        <taxon>Eukaryota</taxon>
        <taxon>Fungi</taxon>
        <taxon>Dikarya</taxon>
        <taxon>Basidiomycota</taxon>
        <taxon>Pucciniomycotina</taxon>
        <taxon>Pucciniomycetes</taxon>
        <taxon>Pucciniales</taxon>
        <taxon>Pucciniaceae</taxon>
        <taxon>Puccinia</taxon>
    </lineage>
</organism>
<evidence type="ECO:0000313" key="2">
    <source>
        <dbReference type="EnsemblFungi" id="PTTG_04243-t43_1-p1"/>
    </source>
</evidence>